<keyword evidence="2" id="KW-1185">Reference proteome</keyword>
<comment type="caution">
    <text evidence="1">The sequence shown here is derived from an EMBL/GenBank/DDBJ whole genome shotgun (WGS) entry which is preliminary data.</text>
</comment>
<dbReference type="AlphaFoldDB" id="A0A4Y2UTP9"/>
<organism evidence="1 2">
    <name type="scientific">Araneus ventricosus</name>
    <name type="common">Orbweaver spider</name>
    <name type="synonym">Epeira ventricosa</name>
    <dbReference type="NCBI Taxonomy" id="182803"/>
    <lineage>
        <taxon>Eukaryota</taxon>
        <taxon>Metazoa</taxon>
        <taxon>Ecdysozoa</taxon>
        <taxon>Arthropoda</taxon>
        <taxon>Chelicerata</taxon>
        <taxon>Arachnida</taxon>
        <taxon>Araneae</taxon>
        <taxon>Araneomorphae</taxon>
        <taxon>Entelegynae</taxon>
        <taxon>Araneoidea</taxon>
        <taxon>Araneidae</taxon>
        <taxon>Araneus</taxon>
    </lineage>
</organism>
<dbReference type="Proteomes" id="UP000499080">
    <property type="component" value="Unassembled WGS sequence"/>
</dbReference>
<evidence type="ECO:0000313" key="2">
    <source>
        <dbReference type="Proteomes" id="UP000499080"/>
    </source>
</evidence>
<proteinExistence type="predicted"/>
<gene>
    <name evidence="1" type="ORF">AVEN_19198_1</name>
</gene>
<accession>A0A4Y2UTP9</accession>
<sequence>METVCRAALHSFKKKKGFRFWNNDLRIKRNYVSSLYKIYIRAKFRDYPEALILEAGNSYGKARAEHRRMLLKAKKDSWESFCVRYSENFGILFKMSFKGGSKCNDILVNPRGDSNLSAKERVELLMNHFFPPNTITDLSSIYNPMGSPIGV</sequence>
<dbReference type="EMBL" id="BGPR01039528">
    <property type="protein sequence ID" value="GBO15494.1"/>
    <property type="molecule type" value="Genomic_DNA"/>
</dbReference>
<evidence type="ECO:0000313" key="1">
    <source>
        <dbReference type="EMBL" id="GBO15494.1"/>
    </source>
</evidence>
<name>A0A4Y2UTP9_ARAVE</name>
<reference evidence="1 2" key="1">
    <citation type="journal article" date="2019" name="Sci. Rep.">
        <title>Orb-weaving spider Araneus ventricosus genome elucidates the spidroin gene catalogue.</title>
        <authorList>
            <person name="Kono N."/>
            <person name="Nakamura H."/>
            <person name="Ohtoshi R."/>
            <person name="Moran D.A.P."/>
            <person name="Shinohara A."/>
            <person name="Yoshida Y."/>
            <person name="Fujiwara M."/>
            <person name="Mori M."/>
            <person name="Tomita M."/>
            <person name="Arakawa K."/>
        </authorList>
    </citation>
    <scope>NUCLEOTIDE SEQUENCE [LARGE SCALE GENOMIC DNA]</scope>
</reference>
<dbReference type="OrthoDB" id="6471472at2759"/>
<protein>
    <submittedName>
        <fullName evidence="1">Uncharacterized protein</fullName>
    </submittedName>
</protein>